<dbReference type="EMBL" id="BPLR01000731">
    <property type="protein sequence ID" value="GIY97043.1"/>
    <property type="molecule type" value="Genomic_DNA"/>
</dbReference>
<sequence>MAEWLWRKILKDVKLSCWCQALTLINVSNSGGAELVLYLDESGVLKIYFDKKEIGKGKTFVCPGWPNGYSIRFLRAAGVTRSLWSGLANLVVSEIVSHVVFGSVCVFVVVAHKHFNKLYRFESNNVENYLKPISVLTSKKEIGTGNRLCVKDGRMVMASVFEGCWCHVLTLVWMDETGGGGTSRSV</sequence>
<evidence type="ECO:0000313" key="2">
    <source>
        <dbReference type="Proteomes" id="UP001054945"/>
    </source>
</evidence>
<organism evidence="1 2">
    <name type="scientific">Caerostris extrusa</name>
    <name type="common">Bark spider</name>
    <name type="synonym">Caerostris bankana</name>
    <dbReference type="NCBI Taxonomy" id="172846"/>
    <lineage>
        <taxon>Eukaryota</taxon>
        <taxon>Metazoa</taxon>
        <taxon>Ecdysozoa</taxon>
        <taxon>Arthropoda</taxon>
        <taxon>Chelicerata</taxon>
        <taxon>Arachnida</taxon>
        <taxon>Araneae</taxon>
        <taxon>Araneomorphae</taxon>
        <taxon>Entelegynae</taxon>
        <taxon>Araneoidea</taxon>
        <taxon>Araneidae</taxon>
        <taxon>Caerostris</taxon>
    </lineage>
</organism>
<accession>A0AAV4XRP3</accession>
<comment type="caution">
    <text evidence="1">The sequence shown here is derived from an EMBL/GenBank/DDBJ whole genome shotgun (WGS) entry which is preliminary data.</text>
</comment>
<dbReference type="AlphaFoldDB" id="A0AAV4XRP3"/>
<keyword evidence="2" id="KW-1185">Reference proteome</keyword>
<dbReference type="Proteomes" id="UP001054945">
    <property type="component" value="Unassembled WGS sequence"/>
</dbReference>
<gene>
    <name evidence="1" type="ORF">CEXT_384431</name>
</gene>
<evidence type="ECO:0000313" key="1">
    <source>
        <dbReference type="EMBL" id="GIY97043.1"/>
    </source>
</evidence>
<reference evidence="1 2" key="1">
    <citation type="submission" date="2021-06" db="EMBL/GenBank/DDBJ databases">
        <title>Caerostris extrusa draft genome.</title>
        <authorList>
            <person name="Kono N."/>
            <person name="Arakawa K."/>
        </authorList>
    </citation>
    <scope>NUCLEOTIDE SEQUENCE [LARGE SCALE GENOMIC DNA]</scope>
</reference>
<name>A0AAV4XRP3_CAEEX</name>
<protein>
    <submittedName>
        <fullName evidence="1">Uncharacterized protein</fullName>
    </submittedName>
</protein>
<proteinExistence type="predicted"/>